<dbReference type="InterPro" id="IPR009826">
    <property type="entry name" value="DNA_circ_N"/>
</dbReference>
<evidence type="ECO:0000313" key="3">
    <source>
        <dbReference type="Proteomes" id="UP000037931"/>
    </source>
</evidence>
<organism evidence="2 3">
    <name type="scientific">Pseudomonas asplenii</name>
    <dbReference type="NCBI Taxonomy" id="53407"/>
    <lineage>
        <taxon>Bacteria</taxon>
        <taxon>Pseudomonadati</taxon>
        <taxon>Pseudomonadota</taxon>
        <taxon>Gammaproteobacteria</taxon>
        <taxon>Pseudomonadales</taxon>
        <taxon>Pseudomonadaceae</taxon>
        <taxon>Pseudomonas</taxon>
    </lineage>
</organism>
<dbReference type="STRING" id="50340.PF66_00453"/>
<sequence length="432" mass="47327">MATNWRDRLLPASFRGVPFWVDQAKTPVGQKGQLHEYPQRDQPFFERLGQQAKIHDLTAFIVGADCLEQRDNLLKALEEGSGELVHPWLGRMQVKVGECDMTQTRQDGGLVTFNLKFYPDEPLQFPKPVVDTQEQLQVASSRLLDASVGRFDEAMKLVNQARVGVENLRKGITQAYQVIEQQLQPLIETYANVYALVRTVKEFPHQVSAAVKGVLGEVKAEFNGLVGEVRGLVGEVRGLKDFAVQGYHGMLADLSKQVEDAKSLDASQLAIGKDTAAASQATVNLIQDALLVQIAQLVSVIPAATQAVKLAVTPSLAQQAQQPVQRADVPVVDDVLALRDSLNEAIWQAALKADSVHYQALNSVRQALVQHLNAVASNGVRLIDLVPKSNLPALVVAYRNFGDATRVGEVVQRNRIAHPGFIPPAPLQISRE</sequence>
<dbReference type="Proteomes" id="UP000037931">
    <property type="component" value="Unassembled WGS sequence"/>
</dbReference>
<accession>A0A0N0VKS4</accession>
<dbReference type="Pfam" id="PF07157">
    <property type="entry name" value="DNA_circ_N"/>
    <property type="match status" value="1"/>
</dbReference>
<evidence type="ECO:0000259" key="1">
    <source>
        <dbReference type="Pfam" id="PF07157"/>
    </source>
</evidence>
<evidence type="ECO:0000313" key="2">
    <source>
        <dbReference type="EMBL" id="KPA92715.1"/>
    </source>
</evidence>
<protein>
    <submittedName>
        <fullName evidence="2">Mu-like prophage DNA circulation protein</fullName>
    </submittedName>
</protein>
<dbReference type="EMBL" id="JSYZ01000002">
    <property type="protein sequence ID" value="KPA92715.1"/>
    <property type="molecule type" value="Genomic_DNA"/>
</dbReference>
<dbReference type="AlphaFoldDB" id="A0A0N0VKS4"/>
<keyword evidence="3" id="KW-1185">Reference proteome</keyword>
<dbReference type="PATRIC" id="fig|50340.43.peg.2463"/>
<reference evidence="2 3" key="1">
    <citation type="journal article" date="2015" name="PLoS ONE">
        <title>Rice-Infecting Pseudomonas Genomes Are Highly Accessorized and Harbor Multiple Putative Virulence Mechanisms to Cause Sheath Brown Rot.</title>
        <authorList>
            <person name="Quibod I.L."/>
            <person name="Grande G."/>
            <person name="Oreiro E.G."/>
            <person name="Borja F.N."/>
            <person name="Dossa G.S."/>
            <person name="Mauleon R."/>
            <person name="Cruz C.V."/>
            <person name="Oliva R."/>
        </authorList>
    </citation>
    <scope>NUCLEOTIDE SEQUENCE [LARGE SCALE GENOMIC DNA]</scope>
    <source>
        <strain evidence="2 3">IRRI 6609</strain>
    </source>
</reference>
<feature type="domain" description="DNA circulation N-terminal" evidence="1">
    <location>
        <begin position="9"/>
        <end position="94"/>
    </location>
</feature>
<dbReference type="OrthoDB" id="378644at2"/>
<dbReference type="RefSeq" id="WP_054061790.1">
    <property type="nucleotide sequence ID" value="NZ_JSYZ01000002.1"/>
</dbReference>
<name>A0A0N0VKS4_9PSED</name>
<proteinExistence type="predicted"/>
<comment type="caution">
    <text evidence="2">The sequence shown here is derived from an EMBL/GenBank/DDBJ whole genome shotgun (WGS) entry which is preliminary data.</text>
</comment>
<gene>
    <name evidence="2" type="ORF">PF66_00453</name>
</gene>